<dbReference type="SUPFAM" id="SSF51182">
    <property type="entry name" value="RmlC-like cupins"/>
    <property type="match status" value="1"/>
</dbReference>
<dbReference type="EMBL" id="BMHO01000001">
    <property type="protein sequence ID" value="GGD27031.1"/>
    <property type="molecule type" value="Genomic_DNA"/>
</dbReference>
<dbReference type="GO" id="GO:0046872">
    <property type="term" value="F:metal ion binding"/>
    <property type="evidence" value="ECO:0007669"/>
    <property type="project" value="UniProtKB-KW"/>
</dbReference>
<comment type="caution">
    <text evidence="4">The sequence shown here is derived from an EMBL/GenBank/DDBJ whole genome shotgun (WGS) entry which is preliminary data.</text>
</comment>
<dbReference type="InterPro" id="IPR011051">
    <property type="entry name" value="RmlC_Cupin_sf"/>
</dbReference>
<dbReference type="InterPro" id="IPR014710">
    <property type="entry name" value="RmlC-like_jellyroll"/>
</dbReference>
<evidence type="ECO:0000313" key="4">
    <source>
        <dbReference type="EMBL" id="GGD27031.1"/>
    </source>
</evidence>
<dbReference type="InterPro" id="IPR051610">
    <property type="entry name" value="GPI/OXD"/>
</dbReference>
<evidence type="ECO:0000259" key="3">
    <source>
        <dbReference type="Pfam" id="PF07883"/>
    </source>
</evidence>
<reference evidence="4" key="1">
    <citation type="journal article" date="2014" name="Int. J. Syst. Evol. Microbiol.">
        <title>Complete genome sequence of Corynebacterium casei LMG S-19264T (=DSM 44701T), isolated from a smear-ripened cheese.</title>
        <authorList>
            <consortium name="US DOE Joint Genome Institute (JGI-PGF)"/>
            <person name="Walter F."/>
            <person name="Albersmeier A."/>
            <person name="Kalinowski J."/>
            <person name="Ruckert C."/>
        </authorList>
    </citation>
    <scope>NUCLEOTIDE SEQUENCE</scope>
    <source>
        <strain evidence="4">CGMCC 1.15152</strain>
    </source>
</reference>
<dbReference type="PANTHER" id="PTHR35848:SF9">
    <property type="entry name" value="SLL1358 PROTEIN"/>
    <property type="match status" value="1"/>
</dbReference>
<gene>
    <name evidence="4" type="ORF">GCM10010915_03850</name>
</gene>
<dbReference type="PANTHER" id="PTHR35848">
    <property type="entry name" value="OXALATE-BINDING PROTEIN"/>
    <property type="match status" value="1"/>
</dbReference>
<organism evidence="4 5">
    <name type="scientific">Microbacterium faecale</name>
    <dbReference type="NCBI Taxonomy" id="1804630"/>
    <lineage>
        <taxon>Bacteria</taxon>
        <taxon>Bacillati</taxon>
        <taxon>Actinomycetota</taxon>
        <taxon>Actinomycetes</taxon>
        <taxon>Micrococcales</taxon>
        <taxon>Microbacteriaceae</taxon>
        <taxon>Microbacterium</taxon>
    </lineage>
</organism>
<evidence type="ECO:0000256" key="2">
    <source>
        <dbReference type="SAM" id="MobiDB-lite"/>
    </source>
</evidence>
<dbReference type="Proteomes" id="UP000633205">
    <property type="component" value="Unassembled WGS sequence"/>
</dbReference>
<dbReference type="Gene3D" id="2.60.120.10">
    <property type="entry name" value="Jelly Rolls"/>
    <property type="match status" value="1"/>
</dbReference>
<keyword evidence="1" id="KW-0479">Metal-binding</keyword>
<evidence type="ECO:0000313" key="5">
    <source>
        <dbReference type="Proteomes" id="UP000633205"/>
    </source>
</evidence>
<dbReference type="Pfam" id="PF07883">
    <property type="entry name" value="Cupin_2"/>
    <property type="match status" value="1"/>
</dbReference>
<accession>A0A916Y229</accession>
<proteinExistence type="predicted"/>
<dbReference type="InterPro" id="IPR013096">
    <property type="entry name" value="Cupin_2"/>
</dbReference>
<dbReference type="AlphaFoldDB" id="A0A916Y229"/>
<name>A0A916Y229_9MICO</name>
<sequence length="144" mass="16193">MASILGAGRDRLESPAGTDPRQRARGYARQMPHRIERDFAEHYVWGAVCDGWRLVDRGDLSVIEERVPPHGAEEWHVHERARQFFYVLEGHAVMQTSQGDVALEPRTGVEIEPGLAHRFTNAGPEDVRFLVISAPSTRSDRVPA</sequence>
<evidence type="ECO:0000256" key="1">
    <source>
        <dbReference type="ARBA" id="ARBA00022723"/>
    </source>
</evidence>
<keyword evidence="5" id="KW-1185">Reference proteome</keyword>
<feature type="domain" description="Cupin type-2" evidence="3">
    <location>
        <begin position="65"/>
        <end position="132"/>
    </location>
</feature>
<reference evidence="4" key="2">
    <citation type="submission" date="2020-09" db="EMBL/GenBank/DDBJ databases">
        <authorList>
            <person name="Sun Q."/>
            <person name="Zhou Y."/>
        </authorList>
    </citation>
    <scope>NUCLEOTIDE SEQUENCE</scope>
    <source>
        <strain evidence="4">CGMCC 1.15152</strain>
    </source>
</reference>
<feature type="region of interest" description="Disordered" evidence="2">
    <location>
        <begin position="1"/>
        <end position="26"/>
    </location>
</feature>
<protein>
    <recommendedName>
        <fullName evidence="3">Cupin type-2 domain-containing protein</fullName>
    </recommendedName>
</protein>